<gene>
    <name evidence="2" type="ORF">SDC9_142632</name>
</gene>
<name>A0A645E262_9ZZZZ</name>
<protein>
    <recommendedName>
        <fullName evidence="1">Putative Flp pilus-assembly TadG-like N-terminal domain-containing protein</fullName>
    </recommendedName>
</protein>
<dbReference type="EMBL" id="VSSQ01041966">
    <property type="protein sequence ID" value="MPM95478.1"/>
    <property type="molecule type" value="Genomic_DNA"/>
</dbReference>
<dbReference type="InterPro" id="IPR028087">
    <property type="entry name" value="Tad_N"/>
</dbReference>
<organism evidence="2">
    <name type="scientific">bioreactor metagenome</name>
    <dbReference type="NCBI Taxonomy" id="1076179"/>
    <lineage>
        <taxon>unclassified sequences</taxon>
        <taxon>metagenomes</taxon>
        <taxon>ecological metagenomes</taxon>
    </lineage>
</organism>
<comment type="caution">
    <text evidence="2">The sequence shown here is derived from an EMBL/GenBank/DDBJ whole genome shotgun (WGS) entry which is preliminary data.</text>
</comment>
<dbReference type="AlphaFoldDB" id="A0A645E262"/>
<reference evidence="2" key="1">
    <citation type="submission" date="2019-08" db="EMBL/GenBank/DDBJ databases">
        <authorList>
            <person name="Kucharzyk K."/>
            <person name="Murdoch R.W."/>
            <person name="Higgins S."/>
            <person name="Loffler F."/>
        </authorList>
    </citation>
    <scope>NUCLEOTIDE SEQUENCE</scope>
</reference>
<sequence length="144" mass="15378">MLWRDRRGYSMTFWAVFIGLVMIPTLALAIELGRYFYAISEVAKAADAAAVAASAEINQQVFQDTGSLVPTSRTWGNAQAYVTSNSASLSAKGVHAFVTDIQVSGGDNTVRVSVSADLSILFPSVVPKVLVTQTGVAKLRVLTH</sequence>
<evidence type="ECO:0000313" key="2">
    <source>
        <dbReference type="EMBL" id="MPM95478.1"/>
    </source>
</evidence>
<dbReference type="Pfam" id="PF13400">
    <property type="entry name" value="Tad"/>
    <property type="match status" value="1"/>
</dbReference>
<accession>A0A645E262</accession>
<evidence type="ECO:0000259" key="1">
    <source>
        <dbReference type="Pfam" id="PF13400"/>
    </source>
</evidence>
<proteinExistence type="predicted"/>
<feature type="domain" description="Putative Flp pilus-assembly TadG-like N-terminal" evidence="1">
    <location>
        <begin position="10"/>
        <end position="53"/>
    </location>
</feature>